<evidence type="ECO:0000256" key="10">
    <source>
        <dbReference type="SAM" id="MobiDB-lite"/>
    </source>
</evidence>
<dbReference type="Gene3D" id="1.10.510.10">
    <property type="entry name" value="Transferase(Phosphotransferase) domain 1"/>
    <property type="match status" value="1"/>
</dbReference>
<dbReference type="KEGG" id="cvr:CHLNCDRAFT_139283"/>
<keyword evidence="5" id="KW-0418">Kinase</keyword>
<reference evidence="12 13" key="1">
    <citation type="journal article" date="2010" name="Plant Cell">
        <title>The Chlorella variabilis NC64A genome reveals adaptation to photosymbiosis, coevolution with viruses, and cryptic sex.</title>
        <authorList>
            <person name="Blanc G."/>
            <person name="Duncan G."/>
            <person name="Agarkova I."/>
            <person name="Borodovsky M."/>
            <person name="Gurnon J."/>
            <person name="Kuo A."/>
            <person name="Lindquist E."/>
            <person name="Lucas S."/>
            <person name="Pangilinan J."/>
            <person name="Polle J."/>
            <person name="Salamov A."/>
            <person name="Terry A."/>
            <person name="Yamada T."/>
            <person name="Dunigan D.D."/>
            <person name="Grigoriev I.V."/>
            <person name="Claverie J.M."/>
            <person name="Van Etten J.L."/>
        </authorList>
    </citation>
    <scope>NUCLEOTIDE SEQUENCE [LARGE SCALE GENOMIC DNA]</scope>
    <source>
        <strain evidence="12 13">NC64A</strain>
    </source>
</reference>
<dbReference type="GO" id="GO:0005737">
    <property type="term" value="C:cytoplasm"/>
    <property type="evidence" value="ECO:0007669"/>
    <property type="project" value="TreeGrafter"/>
</dbReference>
<organism evidence="13">
    <name type="scientific">Chlorella variabilis</name>
    <name type="common">Green alga</name>
    <dbReference type="NCBI Taxonomy" id="554065"/>
    <lineage>
        <taxon>Eukaryota</taxon>
        <taxon>Viridiplantae</taxon>
        <taxon>Chlorophyta</taxon>
        <taxon>core chlorophytes</taxon>
        <taxon>Trebouxiophyceae</taxon>
        <taxon>Chlorellales</taxon>
        <taxon>Chlorellaceae</taxon>
        <taxon>Chlorella clade</taxon>
        <taxon>Chlorella</taxon>
    </lineage>
</organism>
<dbReference type="PANTHER" id="PTHR22967:SF57">
    <property type="entry name" value="AUXILIN, ISOFORM A-RELATED"/>
    <property type="match status" value="1"/>
</dbReference>
<dbReference type="InterPro" id="IPR011009">
    <property type="entry name" value="Kinase-like_dom_sf"/>
</dbReference>
<dbReference type="GeneID" id="17351619"/>
<evidence type="ECO:0000256" key="2">
    <source>
        <dbReference type="ARBA" id="ARBA00022527"/>
    </source>
</evidence>
<evidence type="ECO:0000256" key="4">
    <source>
        <dbReference type="ARBA" id="ARBA00022741"/>
    </source>
</evidence>
<evidence type="ECO:0000313" key="12">
    <source>
        <dbReference type="EMBL" id="EFN52059.1"/>
    </source>
</evidence>
<sequence length="589" mass="61878">MLKALKNLAQGRDSGALTGKTVTVGHRVVKLEKLLGEGGFATIYRCSDVDTGEVFALKHFVLTGYPEAARDVDTEVAVMEQLAGCPYIVRLHDAAVAGPPTAPTAAFVLMDFCPDTLVAFLQQRAYQVEDATLLRIAMPICRAVEAMHGLQQPLAHRDLKAENVLLGPNGNWVLCDFGSASARHGVLESARDIALEEEVVRRYTTPAYRAPELYDLFAREYIGPPVDIWALGVLLYLLSYGKLPFEGEAKLQVLNGKITVPEGRPPLLRALIKDMLNVSPKERPTIQQARNAEVHRLHRQVQQQSEEINKLHQQGQQAEKAMQEPKEQQAIGCATADFSTSPASASAASAAPGAVIGSTPGSSTAGKDIRLQVLDDGLASGSACRASGGWVAFNPGGGSGDAPTPTLLQSVSGSFKDSSRQPAIGVIASQAAASVAMAGLEDASDAKLTHASLENGGSHSLNKAASEQLRSSSSTSMAMPRGNDQQQAPQLRSFPVNVNPCASPQPDGPRAAPASAAAASAKPSPVRTGIIGVSGVAATNGTASPMQPGSPMHPHPSSGLSMRGSGSPSKHRRNVTAPNTFFADLDPLH</sequence>
<dbReference type="PROSITE" id="PS50011">
    <property type="entry name" value="PROTEIN_KINASE_DOM"/>
    <property type="match status" value="1"/>
</dbReference>
<evidence type="ECO:0000256" key="5">
    <source>
        <dbReference type="ARBA" id="ARBA00022777"/>
    </source>
</evidence>
<dbReference type="EMBL" id="GL433858">
    <property type="protein sequence ID" value="EFN52059.1"/>
    <property type="molecule type" value="Genomic_DNA"/>
</dbReference>
<keyword evidence="4 9" id="KW-0547">Nucleotide-binding</keyword>
<gene>
    <name evidence="12" type="ORF">CHLNCDRAFT_139283</name>
</gene>
<dbReference type="PROSITE" id="PS00107">
    <property type="entry name" value="PROTEIN_KINASE_ATP"/>
    <property type="match status" value="1"/>
</dbReference>
<dbReference type="GO" id="GO:0004674">
    <property type="term" value="F:protein serine/threonine kinase activity"/>
    <property type="evidence" value="ECO:0007669"/>
    <property type="project" value="UniProtKB-KW"/>
</dbReference>
<protein>
    <recommendedName>
        <fullName evidence="1">non-specific serine/threonine protein kinase</fullName>
        <ecNumber evidence="1">2.7.11.1</ecNumber>
    </recommendedName>
</protein>
<dbReference type="PANTHER" id="PTHR22967">
    <property type="entry name" value="SERINE/THREONINE PROTEIN KINASE"/>
    <property type="match status" value="1"/>
</dbReference>
<keyword evidence="3" id="KW-0808">Transferase</keyword>
<dbReference type="OMA" id="YIGNQYA"/>
<dbReference type="RefSeq" id="XP_005844161.1">
    <property type="nucleotide sequence ID" value="XM_005844099.1"/>
</dbReference>
<name>E1ZPY2_CHLVA</name>
<evidence type="ECO:0000256" key="3">
    <source>
        <dbReference type="ARBA" id="ARBA00022679"/>
    </source>
</evidence>
<dbReference type="eggNOG" id="KOG1989">
    <property type="taxonomic scope" value="Eukaryota"/>
</dbReference>
<dbReference type="GO" id="GO:0005524">
    <property type="term" value="F:ATP binding"/>
    <property type="evidence" value="ECO:0007669"/>
    <property type="project" value="UniProtKB-UniRule"/>
</dbReference>
<feature type="compositionally biased region" description="Low complexity" evidence="10">
    <location>
        <begin position="511"/>
        <end position="525"/>
    </location>
</feature>
<feature type="binding site" evidence="9">
    <location>
        <position position="58"/>
    </location>
    <ligand>
        <name>ATP</name>
        <dbReference type="ChEBI" id="CHEBI:30616"/>
    </ligand>
</feature>
<dbReference type="InParanoid" id="E1ZPY2"/>
<evidence type="ECO:0000259" key="11">
    <source>
        <dbReference type="PROSITE" id="PS50011"/>
    </source>
</evidence>
<evidence type="ECO:0000256" key="1">
    <source>
        <dbReference type="ARBA" id="ARBA00012513"/>
    </source>
</evidence>
<evidence type="ECO:0000256" key="8">
    <source>
        <dbReference type="ARBA" id="ARBA00048679"/>
    </source>
</evidence>
<dbReference type="InterPro" id="IPR008271">
    <property type="entry name" value="Ser/Thr_kinase_AS"/>
</dbReference>
<dbReference type="SMART" id="SM00220">
    <property type="entry name" value="S_TKc"/>
    <property type="match status" value="1"/>
</dbReference>
<feature type="compositionally biased region" description="Low complexity" evidence="10">
    <location>
        <begin position="544"/>
        <end position="562"/>
    </location>
</feature>
<comment type="catalytic activity">
    <reaction evidence="7">
        <text>L-threonyl-[protein] + ATP = O-phospho-L-threonyl-[protein] + ADP + H(+)</text>
        <dbReference type="Rhea" id="RHEA:46608"/>
        <dbReference type="Rhea" id="RHEA-COMP:11060"/>
        <dbReference type="Rhea" id="RHEA-COMP:11605"/>
        <dbReference type="ChEBI" id="CHEBI:15378"/>
        <dbReference type="ChEBI" id="CHEBI:30013"/>
        <dbReference type="ChEBI" id="CHEBI:30616"/>
        <dbReference type="ChEBI" id="CHEBI:61977"/>
        <dbReference type="ChEBI" id="CHEBI:456216"/>
        <dbReference type="EC" id="2.7.11.1"/>
    </reaction>
</comment>
<evidence type="ECO:0000256" key="7">
    <source>
        <dbReference type="ARBA" id="ARBA00047899"/>
    </source>
</evidence>
<feature type="region of interest" description="Disordered" evidence="10">
    <location>
        <begin position="310"/>
        <end position="329"/>
    </location>
</feature>
<feature type="compositionally biased region" description="Polar residues" evidence="10">
    <location>
        <begin position="455"/>
        <end position="490"/>
    </location>
</feature>
<feature type="region of interest" description="Disordered" evidence="10">
    <location>
        <begin position="538"/>
        <end position="589"/>
    </location>
</feature>
<dbReference type="AlphaFoldDB" id="E1ZPY2"/>
<evidence type="ECO:0000313" key="13">
    <source>
        <dbReference type="Proteomes" id="UP000008141"/>
    </source>
</evidence>
<dbReference type="InterPro" id="IPR000719">
    <property type="entry name" value="Prot_kinase_dom"/>
</dbReference>
<feature type="region of interest" description="Disordered" evidence="10">
    <location>
        <begin position="452"/>
        <end position="526"/>
    </location>
</feature>
<keyword evidence="13" id="KW-1185">Reference proteome</keyword>
<dbReference type="EC" id="2.7.11.1" evidence="1"/>
<evidence type="ECO:0000256" key="6">
    <source>
        <dbReference type="ARBA" id="ARBA00022840"/>
    </source>
</evidence>
<accession>E1ZPY2</accession>
<keyword evidence="6 9" id="KW-0067">ATP-binding</keyword>
<dbReference type="InterPro" id="IPR017441">
    <property type="entry name" value="Protein_kinase_ATP_BS"/>
</dbReference>
<evidence type="ECO:0000256" key="9">
    <source>
        <dbReference type="PROSITE-ProRule" id="PRU10141"/>
    </source>
</evidence>
<keyword evidence="2" id="KW-0723">Serine/threonine-protein kinase</keyword>
<dbReference type="Proteomes" id="UP000008141">
    <property type="component" value="Unassembled WGS sequence"/>
</dbReference>
<proteinExistence type="predicted"/>
<dbReference type="Pfam" id="PF00069">
    <property type="entry name" value="Pkinase"/>
    <property type="match status" value="1"/>
</dbReference>
<dbReference type="SUPFAM" id="SSF56112">
    <property type="entry name" value="Protein kinase-like (PK-like)"/>
    <property type="match status" value="1"/>
</dbReference>
<feature type="domain" description="Protein kinase" evidence="11">
    <location>
        <begin position="29"/>
        <end position="298"/>
    </location>
</feature>
<comment type="catalytic activity">
    <reaction evidence="8">
        <text>L-seryl-[protein] + ATP = O-phospho-L-seryl-[protein] + ADP + H(+)</text>
        <dbReference type="Rhea" id="RHEA:17989"/>
        <dbReference type="Rhea" id="RHEA-COMP:9863"/>
        <dbReference type="Rhea" id="RHEA-COMP:11604"/>
        <dbReference type="ChEBI" id="CHEBI:15378"/>
        <dbReference type="ChEBI" id="CHEBI:29999"/>
        <dbReference type="ChEBI" id="CHEBI:30616"/>
        <dbReference type="ChEBI" id="CHEBI:83421"/>
        <dbReference type="ChEBI" id="CHEBI:456216"/>
        <dbReference type="EC" id="2.7.11.1"/>
    </reaction>
</comment>
<dbReference type="STRING" id="554065.E1ZPY2"/>
<dbReference type="PROSITE" id="PS00108">
    <property type="entry name" value="PROTEIN_KINASE_ST"/>
    <property type="match status" value="1"/>
</dbReference>
<dbReference type="OrthoDB" id="248923at2759"/>